<dbReference type="CDD" id="cd06530">
    <property type="entry name" value="S26_SPase_I"/>
    <property type="match status" value="1"/>
</dbReference>
<dbReference type="AlphaFoldDB" id="A0AAU7DN71"/>
<dbReference type="PANTHER" id="PTHR43390:SF1">
    <property type="entry name" value="CHLOROPLAST PROCESSING PEPTIDASE"/>
    <property type="match status" value="1"/>
</dbReference>
<dbReference type="GO" id="GO:0009003">
    <property type="term" value="F:signal peptidase activity"/>
    <property type="evidence" value="ECO:0007669"/>
    <property type="project" value="UniProtKB-EC"/>
</dbReference>
<feature type="transmembrane region" description="Helical" evidence="7">
    <location>
        <begin position="29"/>
        <end position="48"/>
    </location>
</feature>
<dbReference type="InterPro" id="IPR019757">
    <property type="entry name" value="Pept_S26A_signal_pept_1_Lys-AS"/>
</dbReference>
<evidence type="ECO:0000256" key="7">
    <source>
        <dbReference type="RuleBase" id="RU362042"/>
    </source>
</evidence>
<feature type="active site" evidence="6">
    <location>
        <position position="120"/>
    </location>
</feature>
<comment type="similarity">
    <text evidence="2 7">Belongs to the peptidase S26 family.</text>
</comment>
<keyword evidence="7" id="KW-1133">Transmembrane helix</keyword>
<dbReference type="Pfam" id="PF10502">
    <property type="entry name" value="Peptidase_S26"/>
    <property type="match status" value="1"/>
</dbReference>
<evidence type="ECO:0000259" key="9">
    <source>
        <dbReference type="Pfam" id="PF10502"/>
    </source>
</evidence>
<proteinExistence type="inferred from homology"/>
<gene>
    <name evidence="10" type="primary">lepB</name>
    <name evidence="10" type="ORF">P8935_05490</name>
</gene>
<dbReference type="InterPro" id="IPR019758">
    <property type="entry name" value="Pept_S26A_signal_pept_1_CS"/>
</dbReference>
<dbReference type="InterPro" id="IPR000223">
    <property type="entry name" value="Pept_S26A_signal_pept_1"/>
</dbReference>
<dbReference type="PANTHER" id="PTHR43390">
    <property type="entry name" value="SIGNAL PEPTIDASE I"/>
    <property type="match status" value="1"/>
</dbReference>
<dbReference type="PRINTS" id="PR00727">
    <property type="entry name" value="LEADERPTASE"/>
</dbReference>
<dbReference type="InterPro" id="IPR036286">
    <property type="entry name" value="LexA/Signal_pep-like_sf"/>
</dbReference>
<comment type="catalytic activity">
    <reaction evidence="1 7">
        <text>Cleavage of hydrophobic, N-terminal signal or leader sequences from secreted and periplasmic proteins.</text>
        <dbReference type="EC" id="3.4.21.89"/>
    </reaction>
</comment>
<keyword evidence="7" id="KW-0472">Membrane</keyword>
<dbReference type="SUPFAM" id="SSF51306">
    <property type="entry name" value="LexA/Signal peptidase"/>
    <property type="match status" value="1"/>
</dbReference>
<dbReference type="EMBL" id="CP121196">
    <property type="protein sequence ID" value="XBH18765.1"/>
    <property type="molecule type" value="Genomic_DNA"/>
</dbReference>
<dbReference type="RefSeq" id="WP_348263983.1">
    <property type="nucleotide sequence ID" value="NZ_CP121196.1"/>
</dbReference>
<reference evidence="10" key="1">
    <citation type="submission" date="2023-03" db="EMBL/GenBank/DDBJ databases">
        <title>Edaphobacter sp.</title>
        <authorList>
            <person name="Huber K.J."/>
            <person name="Papendorf J."/>
            <person name="Pilke C."/>
            <person name="Bunk B."/>
            <person name="Sproeer C."/>
            <person name="Pester M."/>
        </authorList>
    </citation>
    <scope>NUCLEOTIDE SEQUENCE</scope>
    <source>
        <strain evidence="10">DSM 110680</strain>
    </source>
</reference>
<feature type="domain" description="Peptidase S26" evidence="9">
    <location>
        <begin position="33"/>
        <end position="236"/>
    </location>
</feature>
<protein>
    <recommendedName>
        <fullName evidence="4 7">Signal peptidase I</fullName>
        <ecNumber evidence="3 7">3.4.21.89</ecNumber>
    </recommendedName>
</protein>
<comment type="subcellular location">
    <subcellularLocation>
        <location evidence="7">Membrane</location>
        <topology evidence="7">Single-pass type II membrane protein</topology>
    </subcellularLocation>
</comment>
<feature type="region of interest" description="Disordered" evidence="8">
    <location>
        <begin position="1"/>
        <end position="21"/>
    </location>
</feature>
<dbReference type="GO" id="GO:0004252">
    <property type="term" value="F:serine-type endopeptidase activity"/>
    <property type="evidence" value="ECO:0007669"/>
    <property type="project" value="InterPro"/>
</dbReference>
<keyword evidence="7" id="KW-0812">Transmembrane</keyword>
<evidence type="ECO:0000256" key="3">
    <source>
        <dbReference type="ARBA" id="ARBA00013208"/>
    </source>
</evidence>
<dbReference type="InterPro" id="IPR019533">
    <property type="entry name" value="Peptidase_S26"/>
</dbReference>
<organism evidence="10">
    <name type="scientific">Telmatobacter sp. DSM 110680</name>
    <dbReference type="NCBI Taxonomy" id="3036704"/>
    <lineage>
        <taxon>Bacteria</taxon>
        <taxon>Pseudomonadati</taxon>
        <taxon>Acidobacteriota</taxon>
        <taxon>Terriglobia</taxon>
        <taxon>Terriglobales</taxon>
        <taxon>Acidobacteriaceae</taxon>
        <taxon>Telmatobacter</taxon>
    </lineage>
</organism>
<dbReference type="GO" id="GO:0016020">
    <property type="term" value="C:membrane"/>
    <property type="evidence" value="ECO:0007669"/>
    <property type="project" value="UniProtKB-SubCell"/>
</dbReference>
<dbReference type="PROSITE" id="PS00761">
    <property type="entry name" value="SPASE_I_3"/>
    <property type="match status" value="1"/>
</dbReference>
<dbReference type="PROSITE" id="PS00760">
    <property type="entry name" value="SPASE_I_2"/>
    <property type="match status" value="1"/>
</dbReference>
<evidence type="ECO:0000256" key="6">
    <source>
        <dbReference type="PIRSR" id="PIRSR600223-1"/>
    </source>
</evidence>
<accession>A0AAU7DN71</accession>
<evidence type="ECO:0000256" key="2">
    <source>
        <dbReference type="ARBA" id="ARBA00009370"/>
    </source>
</evidence>
<keyword evidence="7" id="KW-0645">Protease</keyword>
<evidence type="ECO:0000256" key="5">
    <source>
        <dbReference type="ARBA" id="ARBA00022801"/>
    </source>
</evidence>
<sequence length="278" mass="31425">MPKKRNRKSLPEDPSPTPELEVKETPLEAFAGICSVLVIGLFVLTFLGQNFLIPSGSMEDTLLIGDHLLVDRITFSPASRWIPLIHHRDPQRNDIVVFIRPLPEPEPDADGKPVFLILVKRLIGMPGDHLHLQNGTVFINGVAHPMPKDGLDTPIAPSEQAYVDDFPSVVPTVEDSHGALTPWVVDLPSHLENGDLVVPPGKYFMMGDHRHASLDSRFWGFVPRENIMGRPLFNYWSFKTPEDQQDKKGLVNQVAWFGHVALRFFTDTRWNRTLKRVH</sequence>
<name>A0AAU7DN71_9BACT</name>
<feature type="active site" evidence="6">
    <location>
        <position position="57"/>
    </location>
</feature>
<evidence type="ECO:0000256" key="4">
    <source>
        <dbReference type="ARBA" id="ARBA00019232"/>
    </source>
</evidence>
<keyword evidence="5 7" id="KW-0378">Hydrolase</keyword>
<evidence type="ECO:0000313" key="10">
    <source>
        <dbReference type="EMBL" id="XBH18765.1"/>
    </source>
</evidence>
<dbReference type="GO" id="GO:0006465">
    <property type="term" value="P:signal peptide processing"/>
    <property type="evidence" value="ECO:0007669"/>
    <property type="project" value="InterPro"/>
</dbReference>
<dbReference type="NCBIfam" id="TIGR02227">
    <property type="entry name" value="sigpep_I_bact"/>
    <property type="match status" value="1"/>
</dbReference>
<dbReference type="EC" id="3.4.21.89" evidence="3 7"/>
<evidence type="ECO:0000256" key="1">
    <source>
        <dbReference type="ARBA" id="ARBA00000677"/>
    </source>
</evidence>
<dbReference type="Gene3D" id="2.10.109.10">
    <property type="entry name" value="Umud Fragment, subunit A"/>
    <property type="match status" value="1"/>
</dbReference>
<evidence type="ECO:0000256" key="8">
    <source>
        <dbReference type="SAM" id="MobiDB-lite"/>
    </source>
</evidence>